<proteinExistence type="predicted"/>
<organism evidence="1 2">
    <name type="scientific">Citrobacter amalonaticus</name>
    <dbReference type="NCBI Taxonomy" id="35703"/>
    <lineage>
        <taxon>Bacteria</taxon>
        <taxon>Pseudomonadati</taxon>
        <taxon>Pseudomonadota</taxon>
        <taxon>Gammaproteobacteria</taxon>
        <taxon>Enterobacterales</taxon>
        <taxon>Enterobacteriaceae</taxon>
        <taxon>Citrobacter</taxon>
    </lineage>
</organism>
<gene>
    <name evidence="1" type="ORF">EAJ18_10245</name>
</gene>
<protein>
    <submittedName>
        <fullName evidence="1">Uncharacterized protein</fullName>
    </submittedName>
</protein>
<sequence>MKPNFSSCSTVFGVAATRVSLVNRSFGMPIRIMFPSIGIFDDGLSVNVELRRQFHAGGIGYPGKIKQ</sequence>
<name>A0ABY0HTY4_CITAM</name>
<comment type="caution">
    <text evidence="1">The sequence shown here is derived from an EMBL/GenBank/DDBJ whole genome shotgun (WGS) entry which is preliminary data.</text>
</comment>
<reference evidence="1 2" key="1">
    <citation type="journal article" date="2019" name="Science, e1252229">
        <title>Invertible promoters mediate bacterial phase variation, antibiotic resistance, and host adaptation in the gut.</title>
        <authorList>
            <person name="Jiang X."/>
            <person name="Hall A.B."/>
            <person name="Arthur T.D."/>
            <person name="Plichta D.R."/>
            <person name="Covington C.T."/>
            <person name="Poyet M."/>
            <person name="Crothers J."/>
            <person name="Moses P.L."/>
            <person name="Tolonen A.C."/>
            <person name="Vlamakis H."/>
            <person name="Alm E.J."/>
            <person name="Xavier R.J."/>
        </authorList>
    </citation>
    <scope>NUCLEOTIDE SEQUENCE [LARGE SCALE GENOMIC DNA]</scope>
    <source>
        <strain evidence="2">ca_0067</strain>
    </source>
</reference>
<dbReference type="Proteomes" id="UP000292985">
    <property type="component" value="Unassembled WGS sequence"/>
</dbReference>
<accession>A0ABY0HTY4</accession>
<evidence type="ECO:0000313" key="1">
    <source>
        <dbReference type="EMBL" id="RYT43468.1"/>
    </source>
</evidence>
<keyword evidence="2" id="KW-1185">Reference proteome</keyword>
<dbReference type="EMBL" id="RCYA01000004">
    <property type="protein sequence ID" value="RYT43468.1"/>
    <property type="molecule type" value="Genomic_DNA"/>
</dbReference>
<evidence type="ECO:0000313" key="2">
    <source>
        <dbReference type="Proteomes" id="UP000292985"/>
    </source>
</evidence>